<dbReference type="PROSITE" id="PS52016">
    <property type="entry name" value="TONB_DEPENDENT_REC_3"/>
    <property type="match status" value="1"/>
</dbReference>
<dbReference type="InterPro" id="IPR012910">
    <property type="entry name" value="Plug_dom"/>
</dbReference>
<sequence length="903" mass="102924">MKIKQFVLSLQVKNPDKKSILLMKLSFSLYLLGCLQLMAINGFSQDKVTLNLENTQLETILKQIEKQTSYSFIYNNDEINVSQKLDIEVIDKDVIKTLSELLQTTTIKYLVKNSFIILSNRPQQKNKYTLSGTVKDAATGETLPGASIYIKDGNKGVTTNEYGFYSITFPEGNYNFQVSYLGYTVKEIQIELTKNTKLDIQLEPASNELDEVTITANTENKSQVNTIASGISTLKGSEIKRLPAFLGEPDIMRALLTLPGVNTIGEGASGINVRGGNIDQNLVLLDEAPIYNPTHVFGLFSGFNTDAIKEMKLYKGGIPARFGGRASSVLEIRQRDGNTKTFKGEGGLGLLFSRLTLEGPIKKEKLSFLISGRRSYFDVFFPIIGGEVKDQKVFFYDVSSKLSWKINKNNTLFLSGYFGADVMKLLFEGEVIPEGKEPDDKTNFSWKNATATLRWNHIFSNKLFMNVSGIYSQYNYNLKSTDGGPLDTNSSIKWKSSIENFIVKPDFTYYLNPSTKMRFGINGTLYRFTPAKATSDDIGINTINFETEKGVEVAPYIEYEKKWNRFSFSTGLRYSWFGNFGYNKVAVYSPGVPQNVTTIIDTREYKKGKLIKSYTGFEPRVSLKYNLKNNKALKLGYNRMFQYIHYISNTTAAFPFDVWKLSGTHIKPLEVHQISAGYAYDTPNKRYNFTAEAYYKTFKNIVEYKNGANLLLNENIETQLLPAEGYSYGTEFGAYKNTGKLRGSINYTYSVTRRKTTSIFPSDNINDSRYYPSNYDRPHVFNITTDYALGPKWNVGLFFTYQSGRPVTKPTGRFIFDNNPYLTYSDRNAYRLRSTHRMDISFTYTPKRPNKKWKGSWSFGLYNLYARKNAFSSFSIFKNNRLRSYDFYLIGAPVPFITYNFKF</sequence>
<dbReference type="SUPFAM" id="SSF49464">
    <property type="entry name" value="Carboxypeptidase regulatory domain-like"/>
    <property type="match status" value="1"/>
</dbReference>
<comment type="similarity">
    <text evidence="7">Belongs to the TonB-dependent receptor family.</text>
</comment>
<dbReference type="GO" id="GO:0009279">
    <property type="term" value="C:cell outer membrane"/>
    <property type="evidence" value="ECO:0007669"/>
    <property type="project" value="UniProtKB-SubCell"/>
</dbReference>
<reference evidence="10 11" key="1">
    <citation type="submission" date="2014-04" db="EMBL/GenBank/DDBJ databases">
        <title>Aquimarina sp. 22II-S11-z7 Genome Sequencing.</title>
        <authorList>
            <person name="Lai Q."/>
        </authorList>
    </citation>
    <scope>NUCLEOTIDE SEQUENCE [LARGE SCALE GENOMIC DNA]</scope>
    <source>
        <strain evidence="10 11">22II-S11-z7</strain>
    </source>
</reference>
<comment type="caution">
    <text evidence="10">The sequence shown here is derived from an EMBL/GenBank/DDBJ whole genome shotgun (WGS) entry which is preliminary data.</text>
</comment>
<dbReference type="Gene3D" id="2.170.130.10">
    <property type="entry name" value="TonB-dependent receptor, plug domain"/>
    <property type="match status" value="1"/>
</dbReference>
<keyword evidence="5 7" id="KW-0472">Membrane</keyword>
<proteinExistence type="inferred from homology"/>
<dbReference type="InterPro" id="IPR008969">
    <property type="entry name" value="CarboxyPept-like_regulatory"/>
</dbReference>
<evidence type="ECO:0000256" key="3">
    <source>
        <dbReference type="ARBA" id="ARBA00022452"/>
    </source>
</evidence>
<keyword evidence="11" id="KW-1185">Reference proteome</keyword>
<keyword evidence="8" id="KW-1133">Transmembrane helix</keyword>
<organism evidence="10 11">
    <name type="scientific">Aquimarina atlantica</name>
    <dbReference type="NCBI Taxonomy" id="1317122"/>
    <lineage>
        <taxon>Bacteria</taxon>
        <taxon>Pseudomonadati</taxon>
        <taxon>Bacteroidota</taxon>
        <taxon>Flavobacteriia</taxon>
        <taxon>Flavobacteriales</taxon>
        <taxon>Flavobacteriaceae</taxon>
        <taxon>Aquimarina</taxon>
    </lineage>
</organism>
<accession>A0A023C134</accession>
<dbReference type="Gene3D" id="2.60.40.1120">
    <property type="entry name" value="Carboxypeptidase-like, regulatory domain"/>
    <property type="match status" value="1"/>
</dbReference>
<evidence type="ECO:0000256" key="7">
    <source>
        <dbReference type="PROSITE-ProRule" id="PRU01360"/>
    </source>
</evidence>
<dbReference type="Proteomes" id="UP000023541">
    <property type="component" value="Unassembled WGS sequence"/>
</dbReference>
<dbReference type="SUPFAM" id="SSF56935">
    <property type="entry name" value="Porins"/>
    <property type="match status" value="1"/>
</dbReference>
<dbReference type="OrthoDB" id="9803050at2"/>
<gene>
    <name evidence="10" type="ORF">ATO12_02110</name>
</gene>
<dbReference type="Pfam" id="PF13715">
    <property type="entry name" value="CarbopepD_reg_2"/>
    <property type="match status" value="1"/>
</dbReference>
<feature type="transmembrane region" description="Helical" evidence="8">
    <location>
        <begin position="21"/>
        <end position="43"/>
    </location>
</feature>
<evidence type="ECO:0000256" key="4">
    <source>
        <dbReference type="ARBA" id="ARBA00022692"/>
    </source>
</evidence>
<dbReference type="EMBL" id="AQRA01000001">
    <property type="protein sequence ID" value="EZH75603.1"/>
    <property type="molecule type" value="Genomic_DNA"/>
</dbReference>
<evidence type="ECO:0000256" key="5">
    <source>
        <dbReference type="ARBA" id="ARBA00023136"/>
    </source>
</evidence>
<keyword evidence="4 7" id="KW-0812">Transmembrane</keyword>
<name>A0A023C134_9FLAO</name>
<comment type="subcellular location">
    <subcellularLocation>
        <location evidence="1 7">Cell outer membrane</location>
        <topology evidence="1 7">Multi-pass membrane protein</topology>
    </subcellularLocation>
</comment>
<evidence type="ECO:0000313" key="10">
    <source>
        <dbReference type="EMBL" id="EZH75603.1"/>
    </source>
</evidence>
<dbReference type="InterPro" id="IPR037066">
    <property type="entry name" value="Plug_dom_sf"/>
</dbReference>
<protein>
    <recommendedName>
        <fullName evidence="9">TonB-dependent receptor plug domain-containing protein</fullName>
    </recommendedName>
</protein>
<keyword evidence="2 7" id="KW-0813">Transport</keyword>
<evidence type="ECO:0000256" key="8">
    <source>
        <dbReference type="SAM" id="Phobius"/>
    </source>
</evidence>
<dbReference type="InterPro" id="IPR036942">
    <property type="entry name" value="Beta-barrel_TonB_sf"/>
</dbReference>
<keyword evidence="6 7" id="KW-0998">Cell outer membrane</keyword>
<dbReference type="STRING" id="1317122.ATO12_02110"/>
<dbReference type="AlphaFoldDB" id="A0A023C134"/>
<evidence type="ECO:0000256" key="6">
    <source>
        <dbReference type="ARBA" id="ARBA00023237"/>
    </source>
</evidence>
<feature type="domain" description="TonB-dependent receptor plug" evidence="9">
    <location>
        <begin position="229"/>
        <end position="327"/>
    </location>
</feature>
<evidence type="ECO:0000313" key="11">
    <source>
        <dbReference type="Proteomes" id="UP000023541"/>
    </source>
</evidence>
<evidence type="ECO:0000256" key="1">
    <source>
        <dbReference type="ARBA" id="ARBA00004571"/>
    </source>
</evidence>
<evidence type="ECO:0000256" key="2">
    <source>
        <dbReference type="ARBA" id="ARBA00022448"/>
    </source>
</evidence>
<dbReference type="Pfam" id="PF07715">
    <property type="entry name" value="Plug"/>
    <property type="match status" value="1"/>
</dbReference>
<dbReference type="Gene3D" id="2.40.170.20">
    <property type="entry name" value="TonB-dependent receptor, beta-barrel domain"/>
    <property type="match status" value="1"/>
</dbReference>
<evidence type="ECO:0000259" key="9">
    <source>
        <dbReference type="Pfam" id="PF07715"/>
    </source>
</evidence>
<dbReference type="InterPro" id="IPR039426">
    <property type="entry name" value="TonB-dep_rcpt-like"/>
</dbReference>
<dbReference type="eggNOG" id="COG4771">
    <property type="taxonomic scope" value="Bacteria"/>
</dbReference>
<keyword evidence="3 7" id="KW-1134">Transmembrane beta strand</keyword>